<organism evidence="10 11">
    <name type="scientific">Hominimerdicola aceti</name>
    <dbReference type="NCBI Taxonomy" id="2981726"/>
    <lineage>
        <taxon>Bacteria</taxon>
        <taxon>Bacillati</taxon>
        <taxon>Bacillota</taxon>
        <taxon>Clostridia</taxon>
        <taxon>Eubacteriales</taxon>
        <taxon>Oscillospiraceae</taxon>
        <taxon>Hominimerdicola</taxon>
    </lineage>
</organism>
<keyword evidence="5 9" id="KW-0169">Cobalamin biosynthesis</keyword>
<comment type="caution">
    <text evidence="9">Lacks conserved residue(s) required for the propagation of feature annotation.</text>
</comment>
<evidence type="ECO:0000256" key="7">
    <source>
        <dbReference type="ARBA" id="ARBA00022989"/>
    </source>
</evidence>
<feature type="transmembrane region" description="Helical" evidence="9">
    <location>
        <begin position="56"/>
        <end position="79"/>
    </location>
</feature>
<keyword evidence="11" id="KW-1185">Reference proteome</keyword>
<evidence type="ECO:0000256" key="5">
    <source>
        <dbReference type="ARBA" id="ARBA00022573"/>
    </source>
</evidence>
<dbReference type="PANTHER" id="PTHR34308:SF1">
    <property type="entry name" value="COBALAMIN BIOSYNTHESIS PROTEIN CBIB"/>
    <property type="match status" value="1"/>
</dbReference>
<dbReference type="GO" id="GO:0015420">
    <property type="term" value="F:ABC-type vitamin B12 transporter activity"/>
    <property type="evidence" value="ECO:0007669"/>
    <property type="project" value="UniProtKB-UniRule"/>
</dbReference>
<comment type="pathway">
    <text evidence="2 9">Cofactor biosynthesis; adenosylcobalamin biosynthesis.</text>
</comment>
<gene>
    <name evidence="10" type="primary">cbiB</name>
    <name evidence="9" type="synonym">cobD</name>
    <name evidence="10" type="ORF">OCV57_06000</name>
</gene>
<comment type="function">
    <text evidence="9">Converts cobyric acid to cobinamide by the addition of aminopropanol on the F carboxylic group.</text>
</comment>
<dbReference type="AlphaFoldDB" id="A0AAE3IFU6"/>
<sequence length="323" mass="35335">MLINSLAALALGFALDMLLGDPEVVVYPQYFIKKLVAKLDKSFRNSYKNTPEAQRMAGLMMTVIVLLIVAAVALLLLFVGYKLNAALGIFLEGIMCWSALSVKSLKTAAGGVMRAARAGNLSSAQRKVKKVTFRDTDDMNIDAVIKSTVESVAENTTDWAVAPIFWSAIFGGLGGILYRTVNIIDNTVGYKTDTYINFGKFPAKLDDVLSFIPARIAALLMKMNVSYLHLDSKNASQVYKKDRRKSPSPNSAQTQSVCAGALGIQLGSDEYYGGQLVRKPVIGRNLKPCEPNDIFWANQLLLGTSFYAMLFTAVIRTALFFVI</sequence>
<feature type="transmembrane region" description="Helical" evidence="9">
    <location>
        <begin position="300"/>
        <end position="322"/>
    </location>
</feature>
<dbReference type="GO" id="GO:0048472">
    <property type="term" value="F:threonine-phosphate decarboxylase activity"/>
    <property type="evidence" value="ECO:0007669"/>
    <property type="project" value="InterPro"/>
</dbReference>
<evidence type="ECO:0000256" key="9">
    <source>
        <dbReference type="HAMAP-Rule" id="MF_00024"/>
    </source>
</evidence>
<dbReference type="InterPro" id="IPR004485">
    <property type="entry name" value="Cobalamin_biosynth_CobD/CbiB"/>
</dbReference>
<dbReference type="RefSeq" id="WP_022287224.1">
    <property type="nucleotide sequence ID" value="NZ_JAOQJZ010000004.1"/>
</dbReference>
<evidence type="ECO:0000313" key="10">
    <source>
        <dbReference type="EMBL" id="MCU6705476.1"/>
    </source>
</evidence>
<comment type="caution">
    <text evidence="10">The sequence shown here is derived from an EMBL/GenBank/DDBJ whole genome shotgun (WGS) entry which is preliminary data.</text>
</comment>
<dbReference type="Pfam" id="PF03186">
    <property type="entry name" value="CobD_Cbib"/>
    <property type="match status" value="1"/>
</dbReference>
<dbReference type="GO" id="GO:0005886">
    <property type="term" value="C:plasma membrane"/>
    <property type="evidence" value="ECO:0007669"/>
    <property type="project" value="UniProtKB-SubCell"/>
</dbReference>
<keyword evidence="4 9" id="KW-1003">Cell membrane</keyword>
<evidence type="ECO:0000256" key="3">
    <source>
        <dbReference type="ARBA" id="ARBA00006263"/>
    </source>
</evidence>
<keyword evidence="6 9" id="KW-0812">Transmembrane</keyword>
<evidence type="ECO:0000256" key="1">
    <source>
        <dbReference type="ARBA" id="ARBA00004651"/>
    </source>
</evidence>
<evidence type="ECO:0000256" key="6">
    <source>
        <dbReference type="ARBA" id="ARBA00022692"/>
    </source>
</evidence>
<comment type="subcellular location">
    <subcellularLocation>
        <location evidence="1 9">Cell membrane</location>
        <topology evidence="1 9">Multi-pass membrane protein</topology>
    </subcellularLocation>
</comment>
<evidence type="ECO:0000256" key="8">
    <source>
        <dbReference type="ARBA" id="ARBA00023136"/>
    </source>
</evidence>
<evidence type="ECO:0000256" key="2">
    <source>
        <dbReference type="ARBA" id="ARBA00004953"/>
    </source>
</evidence>
<keyword evidence="7 9" id="KW-1133">Transmembrane helix</keyword>
<keyword evidence="8 9" id="KW-0472">Membrane</keyword>
<evidence type="ECO:0000313" key="11">
    <source>
        <dbReference type="Proteomes" id="UP001208131"/>
    </source>
</evidence>
<evidence type="ECO:0000256" key="4">
    <source>
        <dbReference type="ARBA" id="ARBA00022475"/>
    </source>
</evidence>
<dbReference type="HAMAP" id="MF_00024">
    <property type="entry name" value="CobD_CbiB"/>
    <property type="match status" value="1"/>
</dbReference>
<dbReference type="EMBL" id="JAOQJZ010000004">
    <property type="protein sequence ID" value="MCU6705476.1"/>
    <property type="molecule type" value="Genomic_DNA"/>
</dbReference>
<dbReference type="NCBIfam" id="TIGR00380">
    <property type="entry name" value="cobal_cbiB"/>
    <property type="match status" value="1"/>
</dbReference>
<accession>A0AAE3IFU6</accession>
<dbReference type="GO" id="GO:0009236">
    <property type="term" value="P:cobalamin biosynthetic process"/>
    <property type="evidence" value="ECO:0007669"/>
    <property type="project" value="UniProtKB-UniRule"/>
</dbReference>
<dbReference type="PANTHER" id="PTHR34308">
    <property type="entry name" value="COBALAMIN BIOSYNTHESIS PROTEIN CBIB"/>
    <property type="match status" value="1"/>
</dbReference>
<comment type="similarity">
    <text evidence="3 9">Belongs to the CobD/CbiB family.</text>
</comment>
<reference evidence="10 11" key="1">
    <citation type="journal article" date="2021" name="ISME Commun">
        <title>Automated analysis of genomic sequences facilitates high-throughput and comprehensive description of bacteria.</title>
        <authorList>
            <person name="Hitch T.C.A."/>
        </authorList>
    </citation>
    <scope>NUCLEOTIDE SEQUENCE [LARGE SCALE GENOMIC DNA]</scope>
    <source>
        <strain evidence="10 11">Sanger_31</strain>
    </source>
</reference>
<protein>
    <recommendedName>
        <fullName evidence="9">Cobalamin biosynthesis protein CobD</fullName>
    </recommendedName>
</protein>
<dbReference type="Proteomes" id="UP001208131">
    <property type="component" value="Unassembled WGS sequence"/>
</dbReference>
<proteinExistence type="inferred from homology"/>
<name>A0AAE3IFU6_9FIRM</name>